<dbReference type="GO" id="GO:0006303">
    <property type="term" value="P:double-strand break repair via nonhomologous end joining"/>
    <property type="evidence" value="ECO:0007669"/>
    <property type="project" value="TreeGrafter"/>
</dbReference>
<sequence>MNGQKEGRNRERSLGYPGFMKPVFTKDSKPLWEKEKVTRAKRDCVTRTHLKKRSPRRFIAPPPSLRNAGIRHSMYLQLVLFHIVLNSNKIADSFSKSATSDTMRGDTCLTFAELSSTKRIELNALWRIPLLSLDSLGKNLVGITNLIFPRDQQTALSSFLSGTLSLLLLDSAGKSFQSVLARTGRPQALDDEALQDTSQMCDELASQFNSSGETIRLHLHRLGKTYRLSKWIPHTLLEVHKQQQVAAYLSLLSRHCRASIFNRVLTSDEKWVLYDTPKRSKHWLSPQDTVQHNPRPPMQPRKIMLCVW</sequence>
<dbReference type="GO" id="GO:0015074">
    <property type="term" value="P:DNA integration"/>
    <property type="evidence" value="ECO:0007669"/>
    <property type="project" value="TreeGrafter"/>
</dbReference>
<dbReference type="EMBL" id="BMAU01021321">
    <property type="protein sequence ID" value="GFY13368.1"/>
    <property type="molecule type" value="Genomic_DNA"/>
</dbReference>
<dbReference type="GO" id="GO:0044774">
    <property type="term" value="P:mitotic DNA integrity checkpoint signaling"/>
    <property type="evidence" value="ECO:0007669"/>
    <property type="project" value="TreeGrafter"/>
</dbReference>
<dbReference type="Gene3D" id="3.30.420.10">
    <property type="entry name" value="Ribonuclease H-like superfamily/Ribonuclease H"/>
    <property type="match status" value="1"/>
</dbReference>
<comment type="caution">
    <text evidence="1">The sequence shown here is derived from an EMBL/GenBank/DDBJ whole genome shotgun (WGS) entry which is preliminary data.</text>
</comment>
<dbReference type="Proteomes" id="UP000887159">
    <property type="component" value="Unassembled WGS sequence"/>
</dbReference>
<dbReference type="PANTHER" id="PTHR46060">
    <property type="entry name" value="MARINER MOS1 TRANSPOSASE-LIKE PROTEIN"/>
    <property type="match status" value="1"/>
</dbReference>
<reference evidence="1" key="1">
    <citation type="submission" date="2020-08" db="EMBL/GenBank/DDBJ databases">
        <title>Multicomponent nature underlies the extraordinary mechanical properties of spider dragline silk.</title>
        <authorList>
            <person name="Kono N."/>
            <person name="Nakamura H."/>
            <person name="Mori M."/>
            <person name="Yoshida Y."/>
            <person name="Ohtoshi R."/>
            <person name="Malay A.D."/>
            <person name="Moran D.A.P."/>
            <person name="Tomita M."/>
            <person name="Numata K."/>
            <person name="Arakawa K."/>
        </authorList>
    </citation>
    <scope>NUCLEOTIDE SEQUENCE</scope>
</reference>
<dbReference type="GO" id="GO:0000793">
    <property type="term" value="C:condensed chromosome"/>
    <property type="evidence" value="ECO:0007669"/>
    <property type="project" value="TreeGrafter"/>
</dbReference>
<proteinExistence type="predicted"/>
<dbReference type="PANTHER" id="PTHR46060:SF2">
    <property type="entry name" value="HISTONE-LYSINE N-METHYLTRANSFERASE SETMAR"/>
    <property type="match status" value="1"/>
</dbReference>
<dbReference type="InterPro" id="IPR036397">
    <property type="entry name" value="RNaseH_sf"/>
</dbReference>
<dbReference type="GO" id="GO:0046975">
    <property type="term" value="F:histone H3K36 methyltransferase activity"/>
    <property type="evidence" value="ECO:0007669"/>
    <property type="project" value="TreeGrafter"/>
</dbReference>
<dbReference type="GO" id="GO:0035861">
    <property type="term" value="C:site of double-strand break"/>
    <property type="evidence" value="ECO:0007669"/>
    <property type="project" value="TreeGrafter"/>
</dbReference>
<dbReference type="GO" id="GO:0003697">
    <property type="term" value="F:single-stranded DNA binding"/>
    <property type="evidence" value="ECO:0007669"/>
    <property type="project" value="TreeGrafter"/>
</dbReference>
<dbReference type="GO" id="GO:0000729">
    <property type="term" value="P:DNA double-strand break processing"/>
    <property type="evidence" value="ECO:0007669"/>
    <property type="project" value="TreeGrafter"/>
</dbReference>
<dbReference type="GO" id="GO:0044547">
    <property type="term" value="F:DNA topoisomerase binding"/>
    <property type="evidence" value="ECO:0007669"/>
    <property type="project" value="TreeGrafter"/>
</dbReference>
<evidence type="ECO:0000313" key="2">
    <source>
        <dbReference type="Proteomes" id="UP000887159"/>
    </source>
</evidence>
<dbReference type="GO" id="GO:0005634">
    <property type="term" value="C:nucleus"/>
    <property type="evidence" value="ECO:0007669"/>
    <property type="project" value="TreeGrafter"/>
</dbReference>
<gene>
    <name evidence="1" type="primary">SETMAR</name>
    <name evidence="1" type="ORF">TNCV_2336321</name>
</gene>
<dbReference type="InterPro" id="IPR052709">
    <property type="entry name" value="Transposase-MT_Hybrid"/>
</dbReference>
<dbReference type="AlphaFoldDB" id="A0A8X6SUV7"/>
<keyword evidence="2" id="KW-1185">Reference proteome</keyword>
<accession>A0A8X6SUV7</accession>
<dbReference type="GO" id="GO:0000014">
    <property type="term" value="F:single-stranded DNA endodeoxyribonuclease activity"/>
    <property type="evidence" value="ECO:0007669"/>
    <property type="project" value="TreeGrafter"/>
</dbReference>
<name>A0A8X6SUV7_TRICX</name>
<protein>
    <submittedName>
        <fullName evidence="1">Histone-lysine N-methyltransferase SETMAR</fullName>
    </submittedName>
</protein>
<dbReference type="GO" id="GO:0042800">
    <property type="term" value="F:histone H3K4 methyltransferase activity"/>
    <property type="evidence" value="ECO:0007669"/>
    <property type="project" value="TreeGrafter"/>
</dbReference>
<evidence type="ECO:0000313" key="1">
    <source>
        <dbReference type="EMBL" id="GFY13368.1"/>
    </source>
</evidence>
<dbReference type="GO" id="GO:0031297">
    <property type="term" value="P:replication fork processing"/>
    <property type="evidence" value="ECO:0007669"/>
    <property type="project" value="TreeGrafter"/>
</dbReference>
<organism evidence="1 2">
    <name type="scientific">Trichonephila clavipes</name>
    <name type="common">Golden silk orbweaver</name>
    <name type="synonym">Nephila clavipes</name>
    <dbReference type="NCBI Taxonomy" id="2585209"/>
    <lineage>
        <taxon>Eukaryota</taxon>
        <taxon>Metazoa</taxon>
        <taxon>Ecdysozoa</taxon>
        <taxon>Arthropoda</taxon>
        <taxon>Chelicerata</taxon>
        <taxon>Arachnida</taxon>
        <taxon>Araneae</taxon>
        <taxon>Araneomorphae</taxon>
        <taxon>Entelegynae</taxon>
        <taxon>Araneoidea</taxon>
        <taxon>Nephilidae</taxon>
        <taxon>Trichonephila</taxon>
    </lineage>
</organism>
<dbReference type="GO" id="GO:0003690">
    <property type="term" value="F:double-stranded DNA binding"/>
    <property type="evidence" value="ECO:0007669"/>
    <property type="project" value="TreeGrafter"/>
</dbReference>